<dbReference type="InterPro" id="IPR011057">
    <property type="entry name" value="Mss4-like_sf"/>
</dbReference>
<keyword evidence="3" id="KW-0862">Zinc</keyword>
<keyword evidence="4" id="KW-0456">Lyase</keyword>
<accession>A0AA37S841</accession>
<evidence type="ECO:0000313" key="6">
    <source>
        <dbReference type="EMBL" id="GLQ29986.1"/>
    </source>
</evidence>
<dbReference type="Pfam" id="PF04828">
    <property type="entry name" value="GFA"/>
    <property type="match status" value="1"/>
</dbReference>
<comment type="caution">
    <text evidence="6">The sequence shown here is derived from an EMBL/GenBank/DDBJ whole genome shotgun (WGS) entry which is preliminary data.</text>
</comment>
<dbReference type="GO" id="GO:0046872">
    <property type="term" value="F:metal ion binding"/>
    <property type="evidence" value="ECO:0007669"/>
    <property type="project" value="UniProtKB-KW"/>
</dbReference>
<dbReference type="PANTHER" id="PTHR33337">
    <property type="entry name" value="GFA DOMAIN-CONTAINING PROTEIN"/>
    <property type="match status" value="1"/>
</dbReference>
<reference evidence="6" key="2">
    <citation type="submission" date="2023-01" db="EMBL/GenBank/DDBJ databases">
        <title>Draft genome sequence of Litoribrevibacter albus strain NBRC 110071.</title>
        <authorList>
            <person name="Sun Q."/>
            <person name="Mori K."/>
        </authorList>
    </citation>
    <scope>NUCLEOTIDE SEQUENCE</scope>
    <source>
        <strain evidence="6">NBRC 110071</strain>
    </source>
</reference>
<dbReference type="SUPFAM" id="SSF51316">
    <property type="entry name" value="Mss4-like"/>
    <property type="match status" value="1"/>
</dbReference>
<reference evidence="6" key="1">
    <citation type="journal article" date="2014" name="Int. J. Syst. Evol. Microbiol.">
        <title>Complete genome sequence of Corynebacterium casei LMG S-19264T (=DSM 44701T), isolated from a smear-ripened cheese.</title>
        <authorList>
            <consortium name="US DOE Joint Genome Institute (JGI-PGF)"/>
            <person name="Walter F."/>
            <person name="Albersmeier A."/>
            <person name="Kalinowski J."/>
            <person name="Ruckert C."/>
        </authorList>
    </citation>
    <scope>NUCLEOTIDE SEQUENCE</scope>
    <source>
        <strain evidence="6">NBRC 110071</strain>
    </source>
</reference>
<feature type="domain" description="CENP-V/GFA" evidence="5">
    <location>
        <begin position="5"/>
        <end position="121"/>
    </location>
</feature>
<dbReference type="GO" id="GO:0016846">
    <property type="term" value="F:carbon-sulfur lyase activity"/>
    <property type="evidence" value="ECO:0007669"/>
    <property type="project" value="InterPro"/>
</dbReference>
<keyword evidence="2" id="KW-0479">Metal-binding</keyword>
<dbReference type="Proteomes" id="UP001161389">
    <property type="component" value="Unassembled WGS sequence"/>
</dbReference>
<dbReference type="RefSeq" id="WP_284378307.1">
    <property type="nucleotide sequence ID" value="NZ_BSNM01000003.1"/>
</dbReference>
<protein>
    <recommendedName>
        <fullName evidence="5">CENP-V/GFA domain-containing protein</fullName>
    </recommendedName>
</protein>
<organism evidence="6 7">
    <name type="scientific">Litoribrevibacter albus</name>
    <dbReference type="NCBI Taxonomy" id="1473156"/>
    <lineage>
        <taxon>Bacteria</taxon>
        <taxon>Pseudomonadati</taxon>
        <taxon>Pseudomonadota</taxon>
        <taxon>Gammaproteobacteria</taxon>
        <taxon>Oceanospirillales</taxon>
        <taxon>Oceanospirillaceae</taxon>
        <taxon>Litoribrevibacter</taxon>
    </lineage>
</organism>
<sequence length="135" mass="14994">MTKVYRGSCLCGHVVFDARGFSKQAAHCHCSMCRKFHGAAFGTLVSVSYIKWLSGLTFLHDYVAPNGTIRTFCKECGSSIGFRGKGEPLDHIEIAIATFDEDIPVEIDAHIYTKYKACWYGISDNIPQYSEGRGD</sequence>
<dbReference type="Gene3D" id="3.90.1590.10">
    <property type="entry name" value="glutathione-dependent formaldehyde- activating enzyme (gfa)"/>
    <property type="match status" value="1"/>
</dbReference>
<evidence type="ECO:0000256" key="3">
    <source>
        <dbReference type="ARBA" id="ARBA00022833"/>
    </source>
</evidence>
<name>A0AA37S841_9GAMM</name>
<keyword evidence="7" id="KW-1185">Reference proteome</keyword>
<proteinExistence type="inferred from homology"/>
<evidence type="ECO:0000313" key="7">
    <source>
        <dbReference type="Proteomes" id="UP001161389"/>
    </source>
</evidence>
<evidence type="ECO:0000256" key="1">
    <source>
        <dbReference type="ARBA" id="ARBA00005495"/>
    </source>
</evidence>
<dbReference type="PANTHER" id="PTHR33337:SF40">
    <property type="entry name" value="CENP-V_GFA DOMAIN-CONTAINING PROTEIN-RELATED"/>
    <property type="match status" value="1"/>
</dbReference>
<dbReference type="EMBL" id="BSNM01000003">
    <property type="protein sequence ID" value="GLQ29986.1"/>
    <property type="molecule type" value="Genomic_DNA"/>
</dbReference>
<evidence type="ECO:0000256" key="4">
    <source>
        <dbReference type="ARBA" id="ARBA00023239"/>
    </source>
</evidence>
<comment type="similarity">
    <text evidence="1">Belongs to the Gfa family.</text>
</comment>
<dbReference type="AlphaFoldDB" id="A0AA37S841"/>
<dbReference type="InterPro" id="IPR006913">
    <property type="entry name" value="CENP-V/GFA"/>
</dbReference>
<dbReference type="PROSITE" id="PS51891">
    <property type="entry name" value="CENP_V_GFA"/>
    <property type="match status" value="1"/>
</dbReference>
<evidence type="ECO:0000256" key="2">
    <source>
        <dbReference type="ARBA" id="ARBA00022723"/>
    </source>
</evidence>
<gene>
    <name evidence="6" type="ORF">GCM10007876_04640</name>
</gene>
<evidence type="ECO:0000259" key="5">
    <source>
        <dbReference type="PROSITE" id="PS51891"/>
    </source>
</evidence>